<name>A0A0E9XXQ0_ANGAN</name>
<accession>A0A0E9XXQ0</accession>
<evidence type="ECO:0000313" key="1">
    <source>
        <dbReference type="EMBL" id="JAI06631.1"/>
    </source>
</evidence>
<reference evidence="1" key="1">
    <citation type="submission" date="2014-11" db="EMBL/GenBank/DDBJ databases">
        <authorList>
            <person name="Amaro Gonzalez C."/>
        </authorList>
    </citation>
    <scope>NUCLEOTIDE SEQUENCE</scope>
</reference>
<proteinExistence type="predicted"/>
<dbReference type="EMBL" id="GBXM01001947">
    <property type="protein sequence ID" value="JAI06631.1"/>
    <property type="molecule type" value="Transcribed_RNA"/>
</dbReference>
<sequence>MESLRCDVTFLPSSLPSHQYCPWSDPAAPVMFTLYSLERDVAVWLWSLYQKCVQLL</sequence>
<protein>
    <submittedName>
        <fullName evidence="1">Uncharacterized protein</fullName>
    </submittedName>
</protein>
<dbReference type="AlphaFoldDB" id="A0A0E9XXQ0"/>
<organism evidence="1">
    <name type="scientific">Anguilla anguilla</name>
    <name type="common">European freshwater eel</name>
    <name type="synonym">Muraena anguilla</name>
    <dbReference type="NCBI Taxonomy" id="7936"/>
    <lineage>
        <taxon>Eukaryota</taxon>
        <taxon>Metazoa</taxon>
        <taxon>Chordata</taxon>
        <taxon>Craniata</taxon>
        <taxon>Vertebrata</taxon>
        <taxon>Euteleostomi</taxon>
        <taxon>Actinopterygii</taxon>
        <taxon>Neopterygii</taxon>
        <taxon>Teleostei</taxon>
        <taxon>Anguilliformes</taxon>
        <taxon>Anguillidae</taxon>
        <taxon>Anguilla</taxon>
    </lineage>
</organism>
<reference evidence="1" key="2">
    <citation type="journal article" date="2015" name="Fish Shellfish Immunol.">
        <title>Early steps in the European eel (Anguilla anguilla)-Vibrio vulnificus interaction in the gills: Role of the RtxA13 toxin.</title>
        <authorList>
            <person name="Callol A."/>
            <person name="Pajuelo D."/>
            <person name="Ebbesson L."/>
            <person name="Teles M."/>
            <person name="MacKenzie S."/>
            <person name="Amaro C."/>
        </authorList>
    </citation>
    <scope>NUCLEOTIDE SEQUENCE</scope>
</reference>